<dbReference type="Gene3D" id="3.40.1530.20">
    <property type="entry name" value="Protein of unknown function (DUF1491)"/>
    <property type="match status" value="1"/>
</dbReference>
<dbReference type="AlphaFoldDB" id="A0A934ILX6"/>
<comment type="caution">
    <text evidence="1">The sequence shown here is derived from an EMBL/GenBank/DDBJ whole genome shotgun (WGS) entry which is preliminary data.</text>
</comment>
<name>A0A934ILX6_9HYPH</name>
<dbReference type="Pfam" id="PF07372">
    <property type="entry name" value="DUF1491"/>
    <property type="match status" value="1"/>
</dbReference>
<accession>A0A934ILX6</accession>
<dbReference type="InterPro" id="IPR009964">
    <property type="entry name" value="DUF1491"/>
</dbReference>
<proteinExistence type="predicted"/>
<reference evidence="1" key="1">
    <citation type="submission" date="2020-12" db="EMBL/GenBank/DDBJ databases">
        <title>Bacterial taxonomy.</title>
        <authorList>
            <person name="Pan X."/>
        </authorList>
    </citation>
    <scope>NUCLEOTIDE SEQUENCE</scope>
    <source>
        <strain evidence="1">B2012</strain>
    </source>
</reference>
<gene>
    <name evidence="1" type="ORF">JCR33_03985</name>
</gene>
<sequence>MAYVRRCSGQGAFAAISRRGDDSAGAIFIECLHRSGTDLYGPQPGGGGRVFEKVMENATNIAVAERLEREARFDDDLWVVTVEDRDGRSFLTTDEHG</sequence>
<protein>
    <submittedName>
        <fullName evidence="1">DUF1491 family protein</fullName>
    </submittedName>
</protein>
<keyword evidence="2" id="KW-1185">Reference proteome</keyword>
<dbReference type="Proteomes" id="UP000609531">
    <property type="component" value="Unassembled WGS sequence"/>
</dbReference>
<evidence type="ECO:0000313" key="2">
    <source>
        <dbReference type="Proteomes" id="UP000609531"/>
    </source>
</evidence>
<organism evidence="1 2">
    <name type="scientific">Acuticoccus mangrovi</name>
    <dbReference type="NCBI Taxonomy" id="2796142"/>
    <lineage>
        <taxon>Bacteria</taxon>
        <taxon>Pseudomonadati</taxon>
        <taxon>Pseudomonadota</taxon>
        <taxon>Alphaproteobacteria</taxon>
        <taxon>Hyphomicrobiales</taxon>
        <taxon>Amorphaceae</taxon>
        <taxon>Acuticoccus</taxon>
    </lineage>
</organism>
<dbReference type="EMBL" id="JAEKJA010000002">
    <property type="protein sequence ID" value="MBJ3774831.1"/>
    <property type="molecule type" value="Genomic_DNA"/>
</dbReference>
<evidence type="ECO:0000313" key="1">
    <source>
        <dbReference type="EMBL" id="MBJ3774831.1"/>
    </source>
</evidence>